<dbReference type="InterPro" id="IPR041490">
    <property type="entry name" value="KstR2_TetR_C"/>
</dbReference>
<evidence type="ECO:0000256" key="3">
    <source>
        <dbReference type="ARBA" id="ARBA00023125"/>
    </source>
</evidence>
<keyword evidence="1" id="KW-0678">Repressor</keyword>
<comment type="caution">
    <text evidence="7">The sequence shown here is derived from an EMBL/GenBank/DDBJ whole genome shotgun (WGS) entry which is preliminary data.</text>
</comment>
<dbReference type="InterPro" id="IPR036271">
    <property type="entry name" value="Tet_transcr_reg_TetR-rel_C_sf"/>
</dbReference>
<evidence type="ECO:0000313" key="8">
    <source>
        <dbReference type="Proteomes" id="UP001142648"/>
    </source>
</evidence>
<dbReference type="SUPFAM" id="SSF46689">
    <property type="entry name" value="Homeodomain-like"/>
    <property type="match status" value="1"/>
</dbReference>
<dbReference type="Proteomes" id="UP001142648">
    <property type="component" value="Unassembled WGS sequence"/>
</dbReference>
<dbReference type="PRINTS" id="PR00455">
    <property type="entry name" value="HTHTETR"/>
</dbReference>
<accession>A0A9X2W1Z2</accession>
<keyword evidence="3 5" id="KW-0238">DNA-binding</keyword>
<dbReference type="GO" id="GO:0000976">
    <property type="term" value="F:transcription cis-regulatory region binding"/>
    <property type="evidence" value="ECO:0007669"/>
    <property type="project" value="TreeGrafter"/>
</dbReference>
<dbReference type="GO" id="GO:0003700">
    <property type="term" value="F:DNA-binding transcription factor activity"/>
    <property type="evidence" value="ECO:0007669"/>
    <property type="project" value="TreeGrafter"/>
</dbReference>
<dbReference type="RefSeq" id="WP_259962480.1">
    <property type="nucleotide sequence ID" value="NZ_JAOAMV010000005.1"/>
</dbReference>
<keyword evidence="2" id="KW-0805">Transcription regulation</keyword>
<dbReference type="Gene3D" id="1.10.357.10">
    <property type="entry name" value="Tetracycline Repressor, domain 2"/>
    <property type="match status" value="1"/>
</dbReference>
<dbReference type="SUPFAM" id="SSF48498">
    <property type="entry name" value="Tetracyclin repressor-like, C-terminal domain"/>
    <property type="match status" value="1"/>
</dbReference>
<dbReference type="PROSITE" id="PS50977">
    <property type="entry name" value="HTH_TETR_2"/>
    <property type="match status" value="1"/>
</dbReference>
<evidence type="ECO:0000259" key="6">
    <source>
        <dbReference type="PROSITE" id="PS50977"/>
    </source>
</evidence>
<dbReference type="Pfam" id="PF00440">
    <property type="entry name" value="TetR_N"/>
    <property type="match status" value="1"/>
</dbReference>
<keyword evidence="8" id="KW-1185">Reference proteome</keyword>
<dbReference type="InterPro" id="IPR001647">
    <property type="entry name" value="HTH_TetR"/>
</dbReference>
<evidence type="ECO:0000313" key="7">
    <source>
        <dbReference type="EMBL" id="MCT2559572.1"/>
    </source>
</evidence>
<reference evidence="7" key="1">
    <citation type="submission" date="2022-09" db="EMBL/GenBank/DDBJ databases">
        <title>The genome sequence of Tsuneonella sp. YG55.</title>
        <authorList>
            <person name="Liu Y."/>
        </authorList>
    </citation>
    <scope>NUCLEOTIDE SEQUENCE</scope>
    <source>
        <strain evidence="7">YG55</strain>
    </source>
</reference>
<proteinExistence type="predicted"/>
<gene>
    <name evidence="7" type="ORF">N0B51_11340</name>
</gene>
<feature type="DNA-binding region" description="H-T-H motif" evidence="5">
    <location>
        <begin position="45"/>
        <end position="64"/>
    </location>
</feature>
<dbReference type="PANTHER" id="PTHR30055:SF175">
    <property type="entry name" value="HTH-TYPE TRANSCRIPTIONAL REPRESSOR KSTR2"/>
    <property type="match status" value="1"/>
</dbReference>
<evidence type="ECO:0000256" key="4">
    <source>
        <dbReference type="ARBA" id="ARBA00023163"/>
    </source>
</evidence>
<feature type="domain" description="HTH tetR-type" evidence="6">
    <location>
        <begin position="22"/>
        <end position="82"/>
    </location>
</feature>
<evidence type="ECO:0000256" key="1">
    <source>
        <dbReference type="ARBA" id="ARBA00022491"/>
    </source>
</evidence>
<dbReference type="Pfam" id="PF17932">
    <property type="entry name" value="TetR_C_24"/>
    <property type="match status" value="1"/>
</dbReference>
<organism evidence="7 8">
    <name type="scientific">Tsuneonella litorea</name>
    <dbReference type="NCBI Taxonomy" id="2976475"/>
    <lineage>
        <taxon>Bacteria</taxon>
        <taxon>Pseudomonadati</taxon>
        <taxon>Pseudomonadota</taxon>
        <taxon>Alphaproteobacteria</taxon>
        <taxon>Sphingomonadales</taxon>
        <taxon>Erythrobacteraceae</taxon>
        <taxon>Tsuneonella</taxon>
    </lineage>
</organism>
<keyword evidence="4" id="KW-0804">Transcription</keyword>
<evidence type="ECO:0000256" key="5">
    <source>
        <dbReference type="PROSITE-ProRule" id="PRU00335"/>
    </source>
</evidence>
<dbReference type="EMBL" id="JAOAMV010000005">
    <property type="protein sequence ID" value="MCT2559572.1"/>
    <property type="molecule type" value="Genomic_DNA"/>
</dbReference>
<dbReference type="InterPro" id="IPR050109">
    <property type="entry name" value="HTH-type_TetR-like_transc_reg"/>
</dbReference>
<sequence>MNDSQPPKRRSVPAADRSASFEAKRREIAEAAVRVFDRVGFQRATMAALADEMGVDRSSLYYYITSKEELLDEVLRTVVERNFMLAEKIRHSNVSPRRKLRDFIIMLMTSYGEHYPLFYIYIRENLSHVSGPRSEWSVKMRDMNRQTTESLVAIIEEGFADGSFRPIGKAHVIAYGIFGVVGWTSRWFKPDRSDASAEEIGATYAEMVLSGLESPY</sequence>
<dbReference type="AlphaFoldDB" id="A0A9X2W1Z2"/>
<evidence type="ECO:0000256" key="2">
    <source>
        <dbReference type="ARBA" id="ARBA00023015"/>
    </source>
</evidence>
<protein>
    <submittedName>
        <fullName evidence="7">TetR/AcrR family transcriptional regulator</fullName>
    </submittedName>
</protein>
<dbReference type="PANTHER" id="PTHR30055">
    <property type="entry name" value="HTH-TYPE TRANSCRIPTIONAL REGULATOR RUTR"/>
    <property type="match status" value="1"/>
</dbReference>
<dbReference type="Gene3D" id="1.10.10.60">
    <property type="entry name" value="Homeodomain-like"/>
    <property type="match status" value="1"/>
</dbReference>
<dbReference type="InterPro" id="IPR009057">
    <property type="entry name" value="Homeodomain-like_sf"/>
</dbReference>
<name>A0A9X2W1Z2_9SPHN</name>